<dbReference type="Proteomes" id="UP000588158">
    <property type="component" value="Unassembled WGS sequence"/>
</dbReference>
<accession>A0A841AAX7</accession>
<feature type="transmembrane region" description="Helical" evidence="2">
    <location>
        <begin position="42"/>
        <end position="61"/>
    </location>
</feature>
<keyword evidence="2" id="KW-0812">Transmembrane</keyword>
<dbReference type="InterPro" id="IPR027381">
    <property type="entry name" value="LytR/CpsA/Psr_C"/>
</dbReference>
<protein>
    <recommendedName>
        <fullName evidence="3">LytR/CpsA/Psr regulator C-terminal domain-containing protein</fullName>
    </recommendedName>
</protein>
<evidence type="ECO:0000256" key="1">
    <source>
        <dbReference type="SAM" id="MobiDB-lite"/>
    </source>
</evidence>
<organism evidence="4 5">
    <name type="scientific">Brachybacterium aquaticum</name>
    <dbReference type="NCBI Taxonomy" id="1432564"/>
    <lineage>
        <taxon>Bacteria</taxon>
        <taxon>Bacillati</taxon>
        <taxon>Actinomycetota</taxon>
        <taxon>Actinomycetes</taxon>
        <taxon>Micrococcales</taxon>
        <taxon>Dermabacteraceae</taxon>
        <taxon>Brachybacterium</taxon>
    </lineage>
</organism>
<keyword evidence="2" id="KW-1133">Transmembrane helix</keyword>
<name>A0A841AAX7_9MICO</name>
<dbReference type="Pfam" id="PF13399">
    <property type="entry name" value="LytR_C"/>
    <property type="match status" value="1"/>
</dbReference>
<dbReference type="Gene3D" id="3.30.70.2390">
    <property type="match status" value="1"/>
</dbReference>
<sequence length="207" mass="21539">MSSSPREPSSHRDAHPYGRSADDVRRRDQRLRRTRRLRATQLAIFSLLTVALIAIGVFAVGELRRPAAEPGVIAPKSFGPEETVLTCPEPGALPAAPGDVPVTVLNGTTRSGLAGRVGEDLAARGYDLQGTGNTGAASGPATIVHGPDGYLAAQSLRAQVQGAQLRLDGNREGRAVDLLLGDGFTGLDEEGTASAALQQPVETPEGC</sequence>
<dbReference type="EMBL" id="JACHLZ010000001">
    <property type="protein sequence ID" value="MBB5830390.1"/>
    <property type="molecule type" value="Genomic_DNA"/>
</dbReference>
<evidence type="ECO:0000313" key="4">
    <source>
        <dbReference type="EMBL" id="MBB5830390.1"/>
    </source>
</evidence>
<proteinExistence type="predicted"/>
<evidence type="ECO:0000313" key="5">
    <source>
        <dbReference type="Proteomes" id="UP000588158"/>
    </source>
</evidence>
<dbReference type="RefSeq" id="WP_184324013.1">
    <property type="nucleotide sequence ID" value="NZ_JACHLZ010000001.1"/>
</dbReference>
<keyword evidence="5" id="KW-1185">Reference proteome</keyword>
<feature type="domain" description="LytR/CpsA/Psr regulator C-terminal" evidence="3">
    <location>
        <begin position="99"/>
        <end position="184"/>
    </location>
</feature>
<keyword evidence="2" id="KW-0472">Membrane</keyword>
<evidence type="ECO:0000256" key="2">
    <source>
        <dbReference type="SAM" id="Phobius"/>
    </source>
</evidence>
<reference evidence="4 5" key="1">
    <citation type="submission" date="2020-08" db="EMBL/GenBank/DDBJ databases">
        <title>Sequencing the genomes of 1000 actinobacteria strains.</title>
        <authorList>
            <person name="Klenk H.-P."/>
        </authorList>
    </citation>
    <scope>NUCLEOTIDE SEQUENCE [LARGE SCALE GENOMIC DNA]</scope>
    <source>
        <strain evidence="4 5">DSM 28796</strain>
    </source>
</reference>
<feature type="region of interest" description="Disordered" evidence="1">
    <location>
        <begin position="1"/>
        <end position="29"/>
    </location>
</feature>
<evidence type="ECO:0000259" key="3">
    <source>
        <dbReference type="Pfam" id="PF13399"/>
    </source>
</evidence>
<dbReference type="AlphaFoldDB" id="A0A841AAX7"/>
<feature type="compositionally biased region" description="Basic and acidic residues" evidence="1">
    <location>
        <begin position="8"/>
        <end position="26"/>
    </location>
</feature>
<gene>
    <name evidence="4" type="ORF">HNR70_000203</name>
</gene>
<comment type="caution">
    <text evidence="4">The sequence shown here is derived from an EMBL/GenBank/DDBJ whole genome shotgun (WGS) entry which is preliminary data.</text>
</comment>